<reference evidence="1" key="1">
    <citation type="submission" date="2021-01" db="EMBL/GenBank/DDBJ databases">
        <title>Adiantum capillus-veneris genome.</title>
        <authorList>
            <person name="Fang Y."/>
            <person name="Liao Q."/>
        </authorList>
    </citation>
    <scope>NUCLEOTIDE SEQUENCE</scope>
    <source>
        <strain evidence="1">H3</strain>
        <tissue evidence="1">Leaf</tissue>
    </source>
</reference>
<dbReference type="EMBL" id="JABFUD020000007">
    <property type="protein sequence ID" value="KAI5077422.1"/>
    <property type="molecule type" value="Genomic_DNA"/>
</dbReference>
<gene>
    <name evidence="1" type="ORF">GOP47_0007246</name>
</gene>
<comment type="caution">
    <text evidence="1">The sequence shown here is derived from an EMBL/GenBank/DDBJ whole genome shotgun (WGS) entry which is preliminary data.</text>
</comment>
<organism evidence="1 2">
    <name type="scientific">Adiantum capillus-veneris</name>
    <name type="common">Maidenhair fern</name>
    <dbReference type="NCBI Taxonomy" id="13818"/>
    <lineage>
        <taxon>Eukaryota</taxon>
        <taxon>Viridiplantae</taxon>
        <taxon>Streptophyta</taxon>
        <taxon>Embryophyta</taxon>
        <taxon>Tracheophyta</taxon>
        <taxon>Polypodiopsida</taxon>
        <taxon>Polypodiidae</taxon>
        <taxon>Polypodiales</taxon>
        <taxon>Pteridineae</taxon>
        <taxon>Pteridaceae</taxon>
        <taxon>Vittarioideae</taxon>
        <taxon>Adiantum</taxon>
    </lineage>
</organism>
<sequence length="132" mass="15027">MDSSFFRPVERSELHVGSTLLPLTAVLETVMNEPTLIEHADIAEKKKAAPHWLSPNYIDLHMRSARLMSCEATSALHRHFAQLREQKARGQDESVAMAVSAPMESCEGLMRDEWNMMMMLADNRSFLEESFC</sequence>
<keyword evidence="2" id="KW-1185">Reference proteome</keyword>
<evidence type="ECO:0000313" key="1">
    <source>
        <dbReference type="EMBL" id="KAI5077422.1"/>
    </source>
</evidence>
<dbReference type="Proteomes" id="UP000886520">
    <property type="component" value="Chromosome 7"/>
</dbReference>
<dbReference type="OrthoDB" id="10497435at2759"/>
<dbReference type="AlphaFoldDB" id="A0A9D4ZKQ8"/>
<evidence type="ECO:0000313" key="2">
    <source>
        <dbReference type="Proteomes" id="UP000886520"/>
    </source>
</evidence>
<proteinExistence type="predicted"/>
<name>A0A9D4ZKQ8_ADICA</name>
<protein>
    <submittedName>
        <fullName evidence="1">Uncharacterized protein</fullName>
    </submittedName>
</protein>
<accession>A0A9D4ZKQ8</accession>